<keyword evidence="2" id="KW-1185">Reference proteome</keyword>
<evidence type="ECO:0000313" key="2">
    <source>
        <dbReference type="Proteomes" id="UP001255185"/>
    </source>
</evidence>
<proteinExistence type="predicted"/>
<accession>A0ABU1TUV7</accession>
<organism evidence="1 2">
    <name type="scientific">Flavobacterium arsenatis</name>
    <dbReference type="NCBI Taxonomy" id="1484332"/>
    <lineage>
        <taxon>Bacteria</taxon>
        <taxon>Pseudomonadati</taxon>
        <taxon>Bacteroidota</taxon>
        <taxon>Flavobacteriia</taxon>
        <taxon>Flavobacteriales</taxon>
        <taxon>Flavobacteriaceae</taxon>
        <taxon>Flavobacterium</taxon>
    </lineage>
</organism>
<reference evidence="1 2" key="1">
    <citation type="submission" date="2023-07" db="EMBL/GenBank/DDBJ databases">
        <title>Sorghum-associated microbial communities from plants grown in Nebraska, USA.</title>
        <authorList>
            <person name="Schachtman D."/>
        </authorList>
    </citation>
    <scope>NUCLEOTIDE SEQUENCE [LARGE SCALE GENOMIC DNA]</scope>
    <source>
        <strain evidence="1 2">3773</strain>
    </source>
</reference>
<protein>
    <submittedName>
        <fullName evidence="1">Uncharacterized protein</fullName>
    </submittedName>
</protein>
<comment type="caution">
    <text evidence="1">The sequence shown here is derived from an EMBL/GenBank/DDBJ whole genome shotgun (WGS) entry which is preliminary data.</text>
</comment>
<evidence type="ECO:0000313" key="1">
    <source>
        <dbReference type="EMBL" id="MDR6969641.1"/>
    </source>
</evidence>
<name>A0ABU1TUV7_9FLAO</name>
<gene>
    <name evidence="1" type="ORF">J2X31_003674</name>
</gene>
<sequence length="51" mass="6199">MKFVHFEREVGRLNLATLWKILEMLREYYKVYKPTVYLFEGQTAGTKRSEK</sequence>
<dbReference type="Proteomes" id="UP001255185">
    <property type="component" value="Unassembled WGS sequence"/>
</dbReference>
<dbReference type="EMBL" id="JAVDVI010000027">
    <property type="protein sequence ID" value="MDR6969641.1"/>
    <property type="molecule type" value="Genomic_DNA"/>
</dbReference>